<evidence type="ECO:0000313" key="2">
    <source>
        <dbReference type="EMBL" id="KRT16406.1"/>
    </source>
</evidence>
<gene>
    <name evidence="2" type="ORF">ASU31_09575</name>
</gene>
<proteinExistence type="predicted"/>
<keyword evidence="1" id="KW-0472">Membrane</keyword>
<evidence type="ECO:0000256" key="1">
    <source>
        <dbReference type="SAM" id="Phobius"/>
    </source>
</evidence>
<keyword evidence="1" id="KW-0812">Transmembrane</keyword>
<accession>A0A0T5VRB2</accession>
<reference evidence="2 3" key="1">
    <citation type="submission" date="2015-11" db="EMBL/GenBank/DDBJ databases">
        <title>Sequence of Pedobacter ginsenosidimutans.</title>
        <authorList>
            <person name="Carson E."/>
            <person name="Keyser V."/>
            <person name="Newman J."/>
            <person name="Miller J."/>
        </authorList>
    </citation>
    <scope>NUCLEOTIDE SEQUENCE [LARGE SCALE GENOMIC DNA]</scope>
    <source>
        <strain evidence="2 3">KACC 14530</strain>
    </source>
</reference>
<protein>
    <submittedName>
        <fullName evidence="2">Uncharacterized protein</fullName>
    </submittedName>
</protein>
<sequence length="70" mass="7596">MSKKQKFKLNEMKNLKLESFGVQEMDAKEMKMTDGGNPIVLGAIGIGIAMGAAGMAAGYYIGKAWYHSTH</sequence>
<keyword evidence="3" id="KW-1185">Reference proteome</keyword>
<dbReference type="Proteomes" id="UP000051950">
    <property type="component" value="Unassembled WGS sequence"/>
</dbReference>
<comment type="caution">
    <text evidence="2">The sequence shown here is derived from an EMBL/GenBank/DDBJ whole genome shotgun (WGS) entry which is preliminary data.</text>
</comment>
<feature type="transmembrane region" description="Helical" evidence="1">
    <location>
        <begin position="39"/>
        <end position="61"/>
    </location>
</feature>
<keyword evidence="1" id="KW-1133">Transmembrane helix</keyword>
<dbReference type="AlphaFoldDB" id="A0A0T5VRB2"/>
<dbReference type="RefSeq" id="WP_057932113.1">
    <property type="nucleotide sequence ID" value="NZ_LMZQ01000005.1"/>
</dbReference>
<dbReference type="EMBL" id="LMZQ01000005">
    <property type="protein sequence ID" value="KRT16406.1"/>
    <property type="molecule type" value="Genomic_DNA"/>
</dbReference>
<name>A0A0T5VRB2_9SPHI</name>
<organism evidence="2 3">
    <name type="scientific">Pedobacter ginsenosidimutans</name>
    <dbReference type="NCBI Taxonomy" id="687842"/>
    <lineage>
        <taxon>Bacteria</taxon>
        <taxon>Pseudomonadati</taxon>
        <taxon>Bacteroidota</taxon>
        <taxon>Sphingobacteriia</taxon>
        <taxon>Sphingobacteriales</taxon>
        <taxon>Sphingobacteriaceae</taxon>
        <taxon>Pedobacter</taxon>
    </lineage>
</organism>
<evidence type="ECO:0000313" key="3">
    <source>
        <dbReference type="Proteomes" id="UP000051950"/>
    </source>
</evidence>